<protein>
    <submittedName>
        <fullName evidence="1">Uncharacterized protein</fullName>
    </submittedName>
</protein>
<reference evidence="1 2" key="1">
    <citation type="submission" date="2023-02" db="EMBL/GenBank/DDBJ databases">
        <title>LHISI_Scaffold_Assembly.</title>
        <authorList>
            <person name="Stuart O.P."/>
            <person name="Cleave R."/>
            <person name="Magrath M.J.L."/>
            <person name="Mikheyev A.S."/>
        </authorList>
    </citation>
    <scope>NUCLEOTIDE SEQUENCE [LARGE SCALE GENOMIC DNA]</scope>
    <source>
        <strain evidence="1">Daus_M_001</strain>
        <tissue evidence="1">Leg muscle</tissue>
    </source>
</reference>
<gene>
    <name evidence="1" type="ORF">PR048_029831</name>
</gene>
<evidence type="ECO:0000313" key="1">
    <source>
        <dbReference type="EMBL" id="KAJ8868315.1"/>
    </source>
</evidence>
<dbReference type="EMBL" id="JARBHB010000014">
    <property type="protein sequence ID" value="KAJ8868315.1"/>
    <property type="molecule type" value="Genomic_DNA"/>
</dbReference>
<name>A0ABQ9G781_9NEOP</name>
<comment type="caution">
    <text evidence="1">The sequence shown here is derived from an EMBL/GenBank/DDBJ whole genome shotgun (WGS) entry which is preliminary data.</text>
</comment>
<organism evidence="1 2">
    <name type="scientific">Dryococelus australis</name>
    <dbReference type="NCBI Taxonomy" id="614101"/>
    <lineage>
        <taxon>Eukaryota</taxon>
        <taxon>Metazoa</taxon>
        <taxon>Ecdysozoa</taxon>
        <taxon>Arthropoda</taxon>
        <taxon>Hexapoda</taxon>
        <taxon>Insecta</taxon>
        <taxon>Pterygota</taxon>
        <taxon>Neoptera</taxon>
        <taxon>Polyneoptera</taxon>
        <taxon>Phasmatodea</taxon>
        <taxon>Verophasmatodea</taxon>
        <taxon>Anareolatae</taxon>
        <taxon>Phasmatidae</taxon>
        <taxon>Eurycanthinae</taxon>
        <taxon>Dryococelus</taxon>
    </lineage>
</organism>
<dbReference type="Proteomes" id="UP001159363">
    <property type="component" value="Chromosome 13"/>
</dbReference>
<proteinExistence type="predicted"/>
<sequence length="244" mass="27958">MGRVENMVKRLKNGAVSPLADDRDKHTNHHTKYSTEDINDAKAFIERLPRYKSHYCRKDSYVEECMTVNKMVLSSDKFRRIFTEEYNISFKSPKMDTCQLCDSLDVGHSILPSDRDFAEVEKTATSHYQMVYGSDHWQEVLKTSQWKNPFKPFPTMMICDAYSGSLELVALSKCGRPTSSFSFLNELKTKCAGPLPIKADKVRDIISTLKWIPAVYHDWYKSLRAASNSAVSQGNEEEEKESSV</sequence>
<accession>A0ABQ9G781</accession>
<keyword evidence="2" id="KW-1185">Reference proteome</keyword>
<evidence type="ECO:0000313" key="2">
    <source>
        <dbReference type="Proteomes" id="UP001159363"/>
    </source>
</evidence>